<reference evidence="2 3" key="1">
    <citation type="submission" date="2023-12" db="EMBL/GenBank/DDBJ databases">
        <title>Genome sequencing and assembly of bacterial species from a model synthetic community.</title>
        <authorList>
            <person name="Hogle S.L."/>
        </authorList>
    </citation>
    <scope>NUCLEOTIDE SEQUENCE [LARGE SCALE GENOMIC DNA]</scope>
    <source>
        <strain evidence="2 3">HAMBI_2792</strain>
    </source>
</reference>
<accession>A0ABZ0WXW5</accession>
<proteinExistence type="predicted"/>
<name>A0ABZ0WXW5_9GAMM</name>
<dbReference type="EMBL" id="CP139961">
    <property type="protein sequence ID" value="WQE03875.1"/>
    <property type="molecule type" value="Genomic_DNA"/>
</dbReference>
<evidence type="ECO:0000313" key="2">
    <source>
        <dbReference type="EMBL" id="WQE03875.1"/>
    </source>
</evidence>
<feature type="transmembrane region" description="Helical" evidence="1">
    <location>
        <begin position="77"/>
        <end position="96"/>
    </location>
</feature>
<keyword evidence="1" id="KW-1133">Transmembrane helix</keyword>
<keyword evidence="1" id="KW-0472">Membrane</keyword>
<protein>
    <submittedName>
        <fullName evidence="2">Uncharacterized protein</fullName>
    </submittedName>
</protein>
<feature type="transmembrane region" description="Helical" evidence="1">
    <location>
        <begin position="6"/>
        <end position="27"/>
    </location>
</feature>
<gene>
    <name evidence="2" type="ORF">U0021_09080</name>
</gene>
<keyword evidence="1" id="KW-0812">Transmembrane</keyword>
<dbReference type="RefSeq" id="WP_114801227.1">
    <property type="nucleotide sequence ID" value="NZ_CP139961.1"/>
</dbReference>
<evidence type="ECO:0000256" key="1">
    <source>
        <dbReference type="SAM" id="Phobius"/>
    </source>
</evidence>
<dbReference type="Proteomes" id="UP001324384">
    <property type="component" value="Chromosome"/>
</dbReference>
<keyword evidence="3" id="KW-1185">Reference proteome</keyword>
<sequence>MSQKDIIVVCLFLAILVYTAFYNYFLYRLCKNIGMVKKFLDYLERSITISKFALDIFWGNIDSDNIKNDKNFRIVQAFLRFFPVILLIWIIVPSLTEVMMVG</sequence>
<organism evidence="2 3">
    <name type="scientific">Moraxella canis</name>
    <dbReference type="NCBI Taxonomy" id="90239"/>
    <lineage>
        <taxon>Bacteria</taxon>
        <taxon>Pseudomonadati</taxon>
        <taxon>Pseudomonadota</taxon>
        <taxon>Gammaproteobacteria</taxon>
        <taxon>Moraxellales</taxon>
        <taxon>Moraxellaceae</taxon>
        <taxon>Moraxella</taxon>
    </lineage>
</organism>
<evidence type="ECO:0000313" key="3">
    <source>
        <dbReference type="Proteomes" id="UP001324384"/>
    </source>
</evidence>